<evidence type="ECO:0000256" key="5">
    <source>
        <dbReference type="ARBA" id="ARBA00023136"/>
    </source>
</evidence>
<feature type="transmembrane region" description="Helical" evidence="6">
    <location>
        <begin position="35"/>
        <end position="57"/>
    </location>
</feature>
<evidence type="ECO:0000256" key="3">
    <source>
        <dbReference type="ARBA" id="ARBA00022692"/>
    </source>
</evidence>
<dbReference type="InterPro" id="IPR007168">
    <property type="entry name" value="Phageshock_PspC_N"/>
</dbReference>
<dbReference type="InterPro" id="IPR052027">
    <property type="entry name" value="PspC"/>
</dbReference>
<evidence type="ECO:0000259" key="7">
    <source>
        <dbReference type="Pfam" id="PF04024"/>
    </source>
</evidence>
<keyword evidence="2" id="KW-1003">Cell membrane</keyword>
<protein>
    <submittedName>
        <fullName evidence="8">Phage shock protein PspC (Stress-responsive transcriptional regulator)</fullName>
    </submittedName>
</protein>
<dbReference type="EMBL" id="JAURUP010000006">
    <property type="protein sequence ID" value="MDP9750299.1"/>
    <property type="molecule type" value="Genomic_DNA"/>
</dbReference>
<sequence>MNKKLFRSKEDKLIGGVCGGLAKCLNLDSTLVRLIWALITLFWGTGLILYLLAWIIIPEEGQKQ</sequence>
<keyword evidence="5 6" id="KW-0472">Membrane</keyword>
<evidence type="ECO:0000313" key="8">
    <source>
        <dbReference type="EMBL" id="MDP9750299.1"/>
    </source>
</evidence>
<dbReference type="PANTHER" id="PTHR33885">
    <property type="entry name" value="PHAGE SHOCK PROTEIN C"/>
    <property type="match status" value="1"/>
</dbReference>
<evidence type="ECO:0000256" key="2">
    <source>
        <dbReference type="ARBA" id="ARBA00022475"/>
    </source>
</evidence>
<keyword evidence="4 6" id="KW-1133">Transmembrane helix</keyword>
<evidence type="ECO:0000256" key="1">
    <source>
        <dbReference type="ARBA" id="ARBA00004162"/>
    </source>
</evidence>
<evidence type="ECO:0000256" key="4">
    <source>
        <dbReference type="ARBA" id="ARBA00022989"/>
    </source>
</evidence>
<dbReference type="PANTHER" id="PTHR33885:SF3">
    <property type="entry name" value="PHAGE SHOCK PROTEIN C"/>
    <property type="match status" value="1"/>
</dbReference>
<reference evidence="8 9" key="1">
    <citation type="submission" date="2023-07" db="EMBL/GenBank/DDBJ databases">
        <title>Genomic Encyclopedia of Type Strains, Phase IV (KMG-IV): sequencing the most valuable type-strain genomes for metagenomic binning, comparative biology and taxonomic classification.</title>
        <authorList>
            <person name="Goeker M."/>
        </authorList>
    </citation>
    <scope>NUCLEOTIDE SEQUENCE [LARGE SCALE GENOMIC DNA]</scope>
    <source>
        <strain evidence="8 9">DSM 25963</strain>
    </source>
</reference>
<dbReference type="Pfam" id="PF04024">
    <property type="entry name" value="PspC"/>
    <property type="match status" value="1"/>
</dbReference>
<dbReference type="Proteomes" id="UP001223886">
    <property type="component" value="Unassembled WGS sequence"/>
</dbReference>
<comment type="subcellular location">
    <subcellularLocation>
        <location evidence="1">Cell membrane</location>
        <topology evidence="1">Single-pass membrane protein</topology>
    </subcellularLocation>
</comment>
<comment type="caution">
    <text evidence="8">The sequence shown here is derived from an EMBL/GenBank/DDBJ whole genome shotgun (WGS) entry which is preliminary data.</text>
</comment>
<name>A0ABT9M2E0_9THEO</name>
<dbReference type="RefSeq" id="WP_307680915.1">
    <property type="nucleotide sequence ID" value="NZ_JAURUP010000006.1"/>
</dbReference>
<gene>
    <name evidence="8" type="ORF">J2S24_000767</name>
</gene>
<keyword evidence="3 6" id="KW-0812">Transmembrane</keyword>
<evidence type="ECO:0000256" key="6">
    <source>
        <dbReference type="SAM" id="Phobius"/>
    </source>
</evidence>
<evidence type="ECO:0000313" key="9">
    <source>
        <dbReference type="Proteomes" id="UP001223886"/>
    </source>
</evidence>
<organism evidence="8 9">
    <name type="scientific">Thermoanaerobacter pentosaceus</name>
    <dbReference type="NCBI Taxonomy" id="694059"/>
    <lineage>
        <taxon>Bacteria</taxon>
        <taxon>Bacillati</taxon>
        <taxon>Bacillota</taxon>
        <taxon>Clostridia</taxon>
        <taxon>Thermoanaerobacterales</taxon>
        <taxon>Thermoanaerobacteraceae</taxon>
        <taxon>Thermoanaerobacter</taxon>
    </lineage>
</organism>
<keyword evidence="9" id="KW-1185">Reference proteome</keyword>
<feature type="domain" description="Phage shock protein PspC N-terminal" evidence="7">
    <location>
        <begin position="3"/>
        <end position="60"/>
    </location>
</feature>
<accession>A0ABT9M2E0</accession>
<proteinExistence type="predicted"/>